<gene>
    <name evidence="3" type="ORF">FHS22_004778</name>
</gene>
<sequence length="181" mass="19064">MRSVTPRRLGVMIAALGVAGCLVLLALIVTGALGAATALQLVLAFAALGLLALNLLSLRRADGKVLRLDRKVAALGERFEPASADIRGLRSDLARLTAAVDRLEKSVRQVESRTAASATSVLAALGEDRIEAMSRSSAHADLLLEIGSEIRERVAPAIYQLSSELDLGPDPEPAGLRERHG</sequence>
<feature type="transmembrane region" description="Helical" evidence="2">
    <location>
        <begin position="39"/>
        <end position="58"/>
    </location>
</feature>
<evidence type="ECO:0000256" key="1">
    <source>
        <dbReference type="SAM" id="Coils"/>
    </source>
</evidence>
<keyword evidence="1" id="KW-0175">Coiled coil</keyword>
<comment type="caution">
    <text evidence="3">The sequence shown here is derived from an EMBL/GenBank/DDBJ whole genome shotgun (WGS) entry which is preliminary data.</text>
</comment>
<keyword evidence="2" id="KW-0472">Membrane</keyword>
<evidence type="ECO:0000313" key="4">
    <source>
        <dbReference type="Proteomes" id="UP000562352"/>
    </source>
</evidence>
<feature type="coiled-coil region" evidence="1">
    <location>
        <begin position="86"/>
        <end position="113"/>
    </location>
</feature>
<organism evidence="3 4">
    <name type="scientific">Planomonospora venezuelensis</name>
    <dbReference type="NCBI Taxonomy" id="1999"/>
    <lineage>
        <taxon>Bacteria</taxon>
        <taxon>Bacillati</taxon>
        <taxon>Actinomycetota</taxon>
        <taxon>Actinomycetes</taxon>
        <taxon>Streptosporangiales</taxon>
        <taxon>Streptosporangiaceae</taxon>
        <taxon>Planomonospora</taxon>
    </lineage>
</organism>
<accession>A0A841DB28</accession>
<keyword evidence="2" id="KW-0812">Transmembrane</keyword>
<reference evidence="3 4" key="1">
    <citation type="submission" date="2020-08" db="EMBL/GenBank/DDBJ databases">
        <title>Genomic Encyclopedia of Type Strains, Phase III (KMG-III): the genomes of soil and plant-associated and newly described type strains.</title>
        <authorList>
            <person name="Whitman W."/>
        </authorList>
    </citation>
    <scope>NUCLEOTIDE SEQUENCE [LARGE SCALE GENOMIC DNA]</scope>
    <source>
        <strain evidence="3 4">CECT 3303</strain>
    </source>
</reference>
<keyword evidence="3" id="KW-0449">Lipoprotein</keyword>
<protein>
    <submittedName>
        <fullName evidence="3">Outer membrane murein-binding lipoprotein Lpp</fullName>
    </submittedName>
</protein>
<feature type="transmembrane region" description="Helical" evidence="2">
    <location>
        <begin position="12"/>
        <end position="33"/>
    </location>
</feature>
<keyword evidence="2" id="KW-1133">Transmembrane helix</keyword>
<dbReference type="PROSITE" id="PS51257">
    <property type="entry name" value="PROKAR_LIPOPROTEIN"/>
    <property type="match status" value="1"/>
</dbReference>
<dbReference type="AlphaFoldDB" id="A0A841DB28"/>
<dbReference type="RefSeq" id="WP_184944928.1">
    <property type="nucleotide sequence ID" value="NZ_BAAAWZ010000001.1"/>
</dbReference>
<evidence type="ECO:0000313" key="3">
    <source>
        <dbReference type="EMBL" id="MBB5965488.1"/>
    </source>
</evidence>
<evidence type="ECO:0000256" key="2">
    <source>
        <dbReference type="SAM" id="Phobius"/>
    </source>
</evidence>
<name>A0A841DB28_PLAVE</name>
<proteinExistence type="predicted"/>
<dbReference type="Proteomes" id="UP000562352">
    <property type="component" value="Unassembled WGS sequence"/>
</dbReference>
<keyword evidence="4" id="KW-1185">Reference proteome</keyword>
<dbReference type="EMBL" id="JACHJJ010000017">
    <property type="protein sequence ID" value="MBB5965488.1"/>
    <property type="molecule type" value="Genomic_DNA"/>
</dbReference>